<dbReference type="SUPFAM" id="SSF53807">
    <property type="entry name" value="Helical backbone' metal receptor"/>
    <property type="match status" value="1"/>
</dbReference>
<keyword evidence="1" id="KW-0813">Transport</keyword>
<keyword evidence="3" id="KW-1185">Reference proteome</keyword>
<dbReference type="InterPro" id="IPR006127">
    <property type="entry name" value="ZnuA-like"/>
</dbReference>
<dbReference type="RefSeq" id="WP_408126042.1">
    <property type="nucleotide sequence ID" value="NZ_JBFNFH010000001.1"/>
</dbReference>
<gene>
    <name evidence="2" type="ORF">ABGF40_00140</name>
</gene>
<protein>
    <submittedName>
        <fullName evidence="2">Zinc ABC transporter substrate-binding protein</fullName>
    </submittedName>
</protein>
<evidence type="ECO:0000256" key="1">
    <source>
        <dbReference type="RuleBase" id="RU003512"/>
    </source>
</evidence>
<dbReference type="PRINTS" id="PR00690">
    <property type="entry name" value="ADHESNFAMILY"/>
</dbReference>
<sequence>MTVTTSFMEEMVSNLISKDDIYINAIIPAGEDAHVYVAKPDDLIKIQKNDLLLYHGLNFESKMLEFLTDKGKSITKNFDKKDI</sequence>
<dbReference type="Proteomes" id="UP001629536">
    <property type="component" value="Unassembled WGS sequence"/>
</dbReference>
<accession>A0ABW9F3P9</accession>
<dbReference type="InterPro" id="IPR006129">
    <property type="entry name" value="AdhesinB"/>
</dbReference>
<dbReference type="Pfam" id="PF01297">
    <property type="entry name" value="ZnuA"/>
    <property type="match status" value="1"/>
</dbReference>
<dbReference type="EMBL" id="JBFNFH010000001">
    <property type="protein sequence ID" value="MFM1524079.1"/>
    <property type="molecule type" value="Genomic_DNA"/>
</dbReference>
<organism evidence="2 3">
    <name type="scientific">Helcococcus bovis</name>
    <dbReference type="NCBI Taxonomy" id="3153252"/>
    <lineage>
        <taxon>Bacteria</taxon>
        <taxon>Bacillati</taxon>
        <taxon>Bacillota</taxon>
        <taxon>Tissierellia</taxon>
        <taxon>Tissierellales</taxon>
        <taxon>Peptoniphilaceae</taxon>
        <taxon>Helcococcus</taxon>
    </lineage>
</organism>
<dbReference type="Gene3D" id="3.40.50.1980">
    <property type="entry name" value="Nitrogenase molybdenum iron protein domain"/>
    <property type="match status" value="1"/>
</dbReference>
<name>A0ABW9F3P9_9FIRM</name>
<dbReference type="PRINTS" id="PR00691">
    <property type="entry name" value="ADHESINB"/>
</dbReference>
<dbReference type="InterPro" id="IPR006128">
    <property type="entry name" value="Lipoprotein_PsaA-like"/>
</dbReference>
<comment type="similarity">
    <text evidence="1">Belongs to the bacterial solute-binding protein 9 family.</text>
</comment>
<evidence type="ECO:0000313" key="2">
    <source>
        <dbReference type="EMBL" id="MFM1524079.1"/>
    </source>
</evidence>
<proteinExistence type="inferred from homology"/>
<reference evidence="2 3" key="1">
    <citation type="journal article" date="2024" name="Front. Microbiol.">
        <title>Pangenomic and biochemical analyses of Helcococcus ovis reveal widespread tetracycline resistance and a novel bacterial species, Helcococcus bovis.</title>
        <authorList>
            <person name="Cunha F."/>
            <person name="Zhai Y."/>
            <person name="Casaro S."/>
            <person name="Jones K.L."/>
            <person name="Hernandez M."/>
            <person name="Bisinotto R.S."/>
            <person name="Kariyawasam S."/>
            <person name="Brown M.B."/>
            <person name="Phillips A."/>
            <person name="Jeong K.C."/>
            <person name="Galvao K.N."/>
        </authorList>
    </citation>
    <scope>NUCLEOTIDE SEQUENCE [LARGE SCALE GENOMIC DNA]</scope>
    <source>
        <strain evidence="2 3">KG197</strain>
    </source>
</reference>
<comment type="caution">
    <text evidence="2">The sequence shown here is derived from an EMBL/GenBank/DDBJ whole genome shotgun (WGS) entry which is preliminary data.</text>
</comment>
<evidence type="ECO:0000313" key="3">
    <source>
        <dbReference type="Proteomes" id="UP001629536"/>
    </source>
</evidence>